<accession>A0A9P6Y481</accession>
<comment type="caution">
    <text evidence="1">The sequence shown here is derived from an EMBL/GenBank/DDBJ whole genome shotgun (WGS) entry which is preliminary data.</text>
</comment>
<keyword evidence="2" id="KW-1185">Reference proteome</keyword>
<gene>
    <name evidence="1" type="ORF">G6F50_014575</name>
</gene>
<dbReference type="EMBL" id="JAANIU010007100">
    <property type="protein sequence ID" value="KAG1539001.1"/>
    <property type="molecule type" value="Genomic_DNA"/>
</dbReference>
<evidence type="ECO:0000313" key="2">
    <source>
        <dbReference type="Proteomes" id="UP000740926"/>
    </source>
</evidence>
<sequence length="198" mass="21793">MHRQFLQPAVDLIQTVVVLPGRTPTQFHQGGIDAQPMQPGRQAALETEPRQLAVGVAGAGPLRPALAVEASCAGGAELADRAAAVLLHVGPVPLLHAQFGRRHRPSSLRMCSAKSLTFQSETPLGIVTIFWQLVHFTFVRPCSRRTWAERRDQRWMRLLSSRASCANAQTGLSFSPQSRQVTSDARSSTRKWLWAQLP</sequence>
<protein>
    <submittedName>
        <fullName evidence="1">Uncharacterized protein</fullName>
    </submittedName>
</protein>
<name>A0A9P6Y481_9FUNG</name>
<reference evidence="1 2" key="1">
    <citation type="journal article" date="2020" name="Microb. Genom.">
        <title>Genetic diversity of clinical and environmental Mucorales isolates obtained from an investigation of mucormycosis cases among solid organ transplant recipients.</title>
        <authorList>
            <person name="Nguyen M.H."/>
            <person name="Kaul D."/>
            <person name="Muto C."/>
            <person name="Cheng S.J."/>
            <person name="Richter R.A."/>
            <person name="Bruno V.M."/>
            <person name="Liu G."/>
            <person name="Beyhan S."/>
            <person name="Sundermann A.J."/>
            <person name="Mounaud S."/>
            <person name="Pasculle A.W."/>
            <person name="Nierman W.C."/>
            <person name="Driscoll E."/>
            <person name="Cumbie R."/>
            <person name="Clancy C.J."/>
            <person name="Dupont C.L."/>
        </authorList>
    </citation>
    <scope>NUCLEOTIDE SEQUENCE [LARGE SCALE GENOMIC DNA]</scope>
    <source>
        <strain evidence="1 2">GL24</strain>
    </source>
</reference>
<organism evidence="1 2">
    <name type="scientific">Rhizopus delemar</name>
    <dbReference type="NCBI Taxonomy" id="936053"/>
    <lineage>
        <taxon>Eukaryota</taxon>
        <taxon>Fungi</taxon>
        <taxon>Fungi incertae sedis</taxon>
        <taxon>Mucoromycota</taxon>
        <taxon>Mucoromycotina</taxon>
        <taxon>Mucoromycetes</taxon>
        <taxon>Mucorales</taxon>
        <taxon>Mucorineae</taxon>
        <taxon>Rhizopodaceae</taxon>
        <taxon>Rhizopus</taxon>
    </lineage>
</organism>
<evidence type="ECO:0000313" key="1">
    <source>
        <dbReference type="EMBL" id="KAG1539001.1"/>
    </source>
</evidence>
<proteinExistence type="predicted"/>
<dbReference type="AlphaFoldDB" id="A0A9P6Y481"/>
<dbReference type="Proteomes" id="UP000740926">
    <property type="component" value="Unassembled WGS sequence"/>
</dbReference>